<organism evidence="1 2">
    <name type="scientific">Trichinella zimbabwensis</name>
    <dbReference type="NCBI Taxonomy" id="268475"/>
    <lineage>
        <taxon>Eukaryota</taxon>
        <taxon>Metazoa</taxon>
        <taxon>Ecdysozoa</taxon>
        <taxon>Nematoda</taxon>
        <taxon>Enoplea</taxon>
        <taxon>Dorylaimia</taxon>
        <taxon>Trichinellida</taxon>
        <taxon>Trichinellidae</taxon>
        <taxon>Trichinella</taxon>
    </lineage>
</organism>
<sequence length="127" mass="14129">MRQENIYGRKTILLYSNLSITLCVTRAASLVADAWNLVENVLILRTKMSHIPQVPYVSDQVQMPVMGPKDQQTLAWAHQNYIIDSGIQSAGVNTYASSTVSAVSAVSNFIEEYGDPYTPGYTREQID</sequence>
<protein>
    <submittedName>
        <fullName evidence="1">Uncharacterized protein</fullName>
    </submittedName>
</protein>
<evidence type="ECO:0000313" key="2">
    <source>
        <dbReference type="Proteomes" id="UP000055024"/>
    </source>
</evidence>
<reference evidence="1 2" key="1">
    <citation type="submission" date="2015-01" db="EMBL/GenBank/DDBJ databases">
        <title>Evolution of Trichinella species and genotypes.</title>
        <authorList>
            <person name="Korhonen P.K."/>
            <person name="Edoardo P."/>
            <person name="Giuseppe L.R."/>
            <person name="Gasser R.B."/>
        </authorList>
    </citation>
    <scope>NUCLEOTIDE SEQUENCE [LARGE SCALE GENOMIC DNA]</scope>
    <source>
        <strain evidence="1">ISS1029</strain>
    </source>
</reference>
<evidence type="ECO:0000313" key="1">
    <source>
        <dbReference type="EMBL" id="KRZ01848.1"/>
    </source>
</evidence>
<dbReference type="Proteomes" id="UP000055024">
    <property type="component" value="Unassembled WGS sequence"/>
</dbReference>
<dbReference type="AlphaFoldDB" id="A0A0V1GU04"/>
<gene>
    <name evidence="1" type="ORF">T11_2715</name>
</gene>
<comment type="caution">
    <text evidence="1">The sequence shown here is derived from an EMBL/GenBank/DDBJ whole genome shotgun (WGS) entry which is preliminary data.</text>
</comment>
<dbReference type="EMBL" id="JYDP01000256">
    <property type="protein sequence ID" value="KRZ01848.1"/>
    <property type="molecule type" value="Genomic_DNA"/>
</dbReference>
<name>A0A0V1GU04_9BILA</name>
<proteinExistence type="predicted"/>
<dbReference type="STRING" id="268475.A0A0V1GU04"/>
<feature type="non-terminal residue" evidence="1">
    <location>
        <position position="127"/>
    </location>
</feature>
<keyword evidence="2" id="KW-1185">Reference proteome</keyword>
<accession>A0A0V1GU04</accession>